<protein>
    <submittedName>
        <fullName evidence="2">Myo-inositol catabolism protein</fullName>
    </submittedName>
</protein>
<proteinExistence type="predicted"/>
<keyword evidence="1" id="KW-0413">Isomerase</keyword>
<dbReference type="InterPro" id="IPR021120">
    <property type="entry name" value="KduI/IolB_isomerase"/>
</dbReference>
<dbReference type="PANTHER" id="PTHR39193">
    <property type="entry name" value="5-DEOXY-GLUCURONATE ISOMERASE"/>
    <property type="match status" value="1"/>
</dbReference>
<evidence type="ECO:0000256" key="1">
    <source>
        <dbReference type="ARBA" id="ARBA00023235"/>
    </source>
</evidence>
<name>A0A2J8B0T9_9FIRM</name>
<dbReference type="RefSeq" id="WP_012992718.1">
    <property type="nucleotide sequence ID" value="NZ_NBZD01000003.1"/>
</dbReference>
<dbReference type="InterPro" id="IPR011051">
    <property type="entry name" value="RmlC_Cupin_sf"/>
</dbReference>
<reference evidence="3" key="1">
    <citation type="submission" date="2017-04" db="EMBL/GenBank/DDBJ databases">
        <authorList>
            <person name="Bumgarner R.E."/>
            <person name="Fredricks D.N."/>
            <person name="Srinivasan S."/>
        </authorList>
    </citation>
    <scope>NUCLEOTIDE SEQUENCE [LARGE SCALE GENOMIC DNA]</scope>
    <source>
        <strain evidence="3">KA00405</strain>
    </source>
</reference>
<dbReference type="EMBL" id="NBZD01000003">
    <property type="protein sequence ID" value="PNH18393.1"/>
    <property type="molecule type" value="Genomic_DNA"/>
</dbReference>
<dbReference type="AlphaFoldDB" id="A0A2J8B0T9"/>
<dbReference type="Gene3D" id="2.60.120.10">
    <property type="entry name" value="Jelly Rolls"/>
    <property type="match status" value="1"/>
</dbReference>
<organism evidence="2 3">
    <name type="scientific">Mageeibacillus indolicus</name>
    <dbReference type="NCBI Taxonomy" id="884684"/>
    <lineage>
        <taxon>Bacteria</taxon>
        <taxon>Bacillati</taxon>
        <taxon>Bacillota</taxon>
        <taxon>Clostridia</taxon>
        <taxon>Eubacteriales</taxon>
        <taxon>Oscillospiraceae</taxon>
        <taxon>Mageeibacillus</taxon>
    </lineage>
</organism>
<comment type="caution">
    <text evidence="2">The sequence shown here is derived from an EMBL/GenBank/DDBJ whole genome shotgun (WGS) entry which is preliminary data.</text>
</comment>
<accession>A0A2J8B0T9</accession>
<dbReference type="Pfam" id="PF04962">
    <property type="entry name" value="KduI"/>
    <property type="match status" value="1"/>
</dbReference>
<dbReference type="GO" id="GO:0019310">
    <property type="term" value="P:inositol catabolic process"/>
    <property type="evidence" value="ECO:0007669"/>
    <property type="project" value="InterPro"/>
</dbReference>
<dbReference type="SUPFAM" id="SSF51182">
    <property type="entry name" value="RmlC-like cupins"/>
    <property type="match status" value="1"/>
</dbReference>
<dbReference type="InterPro" id="IPR014710">
    <property type="entry name" value="RmlC-like_jellyroll"/>
</dbReference>
<dbReference type="GO" id="GO:0008880">
    <property type="term" value="F:glucuronate isomerase activity"/>
    <property type="evidence" value="ECO:0007669"/>
    <property type="project" value="InterPro"/>
</dbReference>
<evidence type="ECO:0000313" key="3">
    <source>
        <dbReference type="Proteomes" id="UP000236394"/>
    </source>
</evidence>
<evidence type="ECO:0000313" key="2">
    <source>
        <dbReference type="EMBL" id="PNH18393.1"/>
    </source>
</evidence>
<dbReference type="OMA" id="PGKWSSY"/>
<dbReference type="Proteomes" id="UP000236394">
    <property type="component" value="Unassembled WGS sequence"/>
</dbReference>
<dbReference type="PIRSF" id="PIRSF036628">
    <property type="entry name" value="IolB"/>
    <property type="match status" value="1"/>
</dbReference>
<dbReference type="PANTHER" id="PTHR39193:SF1">
    <property type="entry name" value="5-DEOXY-GLUCURONATE ISOMERASE"/>
    <property type="match status" value="1"/>
</dbReference>
<gene>
    <name evidence="2" type="ORF">B7R76_06015</name>
</gene>
<sequence>MYLEKKTGRGYNEFLNIDINNGEGSLMDVGLLILEPGDTFEFTEKDKEVSWILMQGEATAEFDGRTVEMNRPNPFDYNPWCLLQCKGKRSTVTAHSYCEFYVQKTYNEREYPTHLYTSDEVDTWARGNGGELDGMMRRDVRTCYDYESRPDSNMVLGEVVNRPGKWSSYPPHSHPQPEVYFYFFQNPKGFGAGWTDGRPYEVHHHGCLVVTNEVTHQQVMAPGYPCCYTWGIRHLDGKPWEKTRIDDPTHAWLLEKDPQYWHGGE</sequence>
<dbReference type="InterPro" id="IPR024203">
    <property type="entry name" value="Deoxy-glucuronate_isom_IolB"/>
</dbReference>